<accession>A0ABP8HBG3</accession>
<sequence length="247" mass="27458">MIKSSYLTVILLAFCSNMLFAQHAPAWGGGADQSDISFGFSFSYVSSYLKINKDPNWQTPFPDPETGAPLTPALTAISSKNSSGFAVGFITRYRITDHLEARTTPSLVFADRMLNYTYATDDPQLRSVDKKITTTTVDVPLLLKIKSDRLGDYRGYLIGGVKFSGAIGSKKNNDNLDLTERLVRNKGFFTSYEAGIGCDIYFEYFKLSPEIKISNSIGNILLKENHPYSTPLSSLSLHTIEFSLHFE</sequence>
<feature type="chain" id="PRO_5045946326" description="Outer membrane protein beta-barrel domain-containing protein" evidence="1">
    <location>
        <begin position="22"/>
        <end position="247"/>
    </location>
</feature>
<organism evidence="3 4">
    <name type="scientific">Mucilaginibacter gynuensis</name>
    <dbReference type="NCBI Taxonomy" id="1302236"/>
    <lineage>
        <taxon>Bacteria</taxon>
        <taxon>Pseudomonadati</taxon>
        <taxon>Bacteroidota</taxon>
        <taxon>Sphingobacteriia</taxon>
        <taxon>Sphingobacteriales</taxon>
        <taxon>Sphingobacteriaceae</taxon>
        <taxon>Mucilaginibacter</taxon>
    </lineage>
</organism>
<evidence type="ECO:0000256" key="1">
    <source>
        <dbReference type="SAM" id="SignalP"/>
    </source>
</evidence>
<protein>
    <recommendedName>
        <fullName evidence="2">Outer membrane protein beta-barrel domain-containing protein</fullName>
    </recommendedName>
</protein>
<dbReference type="RefSeq" id="WP_345213573.1">
    <property type="nucleotide sequence ID" value="NZ_BAABFT010000018.1"/>
</dbReference>
<dbReference type="EMBL" id="BAABFT010000018">
    <property type="protein sequence ID" value="GAA4337026.1"/>
    <property type="molecule type" value="Genomic_DNA"/>
</dbReference>
<keyword evidence="4" id="KW-1185">Reference proteome</keyword>
<evidence type="ECO:0000313" key="4">
    <source>
        <dbReference type="Proteomes" id="UP001500582"/>
    </source>
</evidence>
<gene>
    <name evidence="3" type="ORF">GCM10023149_46270</name>
</gene>
<reference evidence="4" key="1">
    <citation type="journal article" date="2019" name="Int. J. Syst. Evol. Microbiol.">
        <title>The Global Catalogue of Microorganisms (GCM) 10K type strain sequencing project: providing services to taxonomists for standard genome sequencing and annotation.</title>
        <authorList>
            <consortium name="The Broad Institute Genomics Platform"/>
            <consortium name="The Broad Institute Genome Sequencing Center for Infectious Disease"/>
            <person name="Wu L."/>
            <person name="Ma J."/>
        </authorList>
    </citation>
    <scope>NUCLEOTIDE SEQUENCE [LARGE SCALE GENOMIC DNA]</scope>
    <source>
        <strain evidence="4">JCM 17705</strain>
    </source>
</reference>
<dbReference type="Pfam" id="PF13568">
    <property type="entry name" value="OMP_b-brl_2"/>
    <property type="match status" value="1"/>
</dbReference>
<dbReference type="InterPro" id="IPR025665">
    <property type="entry name" value="Beta-barrel_OMP_2"/>
</dbReference>
<evidence type="ECO:0000259" key="2">
    <source>
        <dbReference type="Pfam" id="PF13568"/>
    </source>
</evidence>
<keyword evidence="1" id="KW-0732">Signal</keyword>
<feature type="domain" description="Outer membrane protein beta-barrel" evidence="2">
    <location>
        <begin position="21"/>
        <end position="220"/>
    </location>
</feature>
<evidence type="ECO:0000313" key="3">
    <source>
        <dbReference type="EMBL" id="GAA4337026.1"/>
    </source>
</evidence>
<comment type="caution">
    <text evidence="3">The sequence shown here is derived from an EMBL/GenBank/DDBJ whole genome shotgun (WGS) entry which is preliminary data.</text>
</comment>
<proteinExistence type="predicted"/>
<feature type="signal peptide" evidence="1">
    <location>
        <begin position="1"/>
        <end position="21"/>
    </location>
</feature>
<dbReference type="Proteomes" id="UP001500582">
    <property type="component" value="Unassembled WGS sequence"/>
</dbReference>
<name>A0ABP8HBG3_9SPHI</name>